<evidence type="ECO:0000256" key="1">
    <source>
        <dbReference type="SAM" id="MobiDB-lite"/>
    </source>
</evidence>
<comment type="caution">
    <text evidence="2">The sequence shown here is derived from an EMBL/GenBank/DDBJ whole genome shotgun (WGS) entry which is preliminary data.</text>
</comment>
<feature type="region of interest" description="Disordered" evidence="1">
    <location>
        <begin position="35"/>
        <end position="88"/>
    </location>
</feature>
<dbReference type="AlphaFoldDB" id="A0A2T6ZXJ5"/>
<gene>
    <name evidence="2" type="ORF">B9Z19DRAFT_756153</name>
</gene>
<dbReference type="EMBL" id="NESQ01000071">
    <property type="protein sequence ID" value="PUU80174.1"/>
    <property type="molecule type" value="Genomic_DNA"/>
</dbReference>
<organism evidence="2 3">
    <name type="scientific">Tuber borchii</name>
    <name type="common">White truffle</name>
    <dbReference type="NCBI Taxonomy" id="42251"/>
    <lineage>
        <taxon>Eukaryota</taxon>
        <taxon>Fungi</taxon>
        <taxon>Dikarya</taxon>
        <taxon>Ascomycota</taxon>
        <taxon>Pezizomycotina</taxon>
        <taxon>Pezizomycetes</taxon>
        <taxon>Pezizales</taxon>
        <taxon>Tuberaceae</taxon>
        <taxon>Tuber</taxon>
    </lineage>
</organism>
<name>A0A2T6ZXJ5_TUBBO</name>
<reference evidence="2 3" key="1">
    <citation type="submission" date="2017-04" db="EMBL/GenBank/DDBJ databases">
        <title>Draft genome sequence of Tuber borchii Vittad., a whitish edible truffle.</title>
        <authorList>
            <consortium name="DOE Joint Genome Institute"/>
            <person name="Murat C."/>
            <person name="Kuo A."/>
            <person name="Barry K.W."/>
            <person name="Clum A."/>
            <person name="Dockter R.B."/>
            <person name="Fauchery L."/>
            <person name="Iotti M."/>
            <person name="Kohler A."/>
            <person name="Labutti K."/>
            <person name="Lindquist E.A."/>
            <person name="Lipzen A."/>
            <person name="Ohm R.A."/>
            <person name="Wang M."/>
            <person name="Grigoriev I.V."/>
            <person name="Zambonelli A."/>
            <person name="Martin F.M."/>
        </authorList>
    </citation>
    <scope>NUCLEOTIDE SEQUENCE [LARGE SCALE GENOMIC DNA]</scope>
    <source>
        <strain evidence="2 3">Tbo3840</strain>
    </source>
</reference>
<dbReference type="Proteomes" id="UP000244722">
    <property type="component" value="Unassembled WGS sequence"/>
</dbReference>
<keyword evidence="3" id="KW-1185">Reference proteome</keyword>
<sequence>MPPPKLLVGCIIPHSPPPPILVDSVSHHPQHTKLHNLLPSQHTPKRMKSLSKPYHGKLGNYPQAPDPPKVTSKPAPSIPTLKVSPALP</sequence>
<evidence type="ECO:0000313" key="3">
    <source>
        <dbReference type="Proteomes" id="UP000244722"/>
    </source>
</evidence>
<protein>
    <submittedName>
        <fullName evidence="2">Uncharacterized protein</fullName>
    </submittedName>
</protein>
<accession>A0A2T6ZXJ5</accession>
<evidence type="ECO:0000313" key="2">
    <source>
        <dbReference type="EMBL" id="PUU80174.1"/>
    </source>
</evidence>
<proteinExistence type="predicted"/>